<evidence type="ECO:0000256" key="1">
    <source>
        <dbReference type="SAM" id="MobiDB-lite"/>
    </source>
</evidence>
<dbReference type="Proteomes" id="UP001431783">
    <property type="component" value="Unassembled WGS sequence"/>
</dbReference>
<sequence>MKIPVQLSPVNKTATSPDRTEETVSNSQVIWSKNLVKYYRGFREWDLLEIYARGWLRERAAAAIFNVGGSERRWLLVAVDFNLHARGFYPCPRALLRSHPPGTPSKDYDDKNIL</sequence>
<feature type="region of interest" description="Disordered" evidence="1">
    <location>
        <begin position="1"/>
        <end position="20"/>
    </location>
</feature>
<gene>
    <name evidence="2" type="ORF">WA026_004012</name>
</gene>
<dbReference type="EMBL" id="JARQZJ010000061">
    <property type="protein sequence ID" value="KAK9879160.1"/>
    <property type="molecule type" value="Genomic_DNA"/>
</dbReference>
<name>A0AAW1U9B7_9CUCU</name>
<reference evidence="2 3" key="1">
    <citation type="submission" date="2023-03" db="EMBL/GenBank/DDBJ databases">
        <title>Genome insight into feeding habits of ladybird beetles.</title>
        <authorList>
            <person name="Li H.-S."/>
            <person name="Huang Y.-H."/>
            <person name="Pang H."/>
        </authorList>
    </citation>
    <scope>NUCLEOTIDE SEQUENCE [LARGE SCALE GENOMIC DNA]</scope>
    <source>
        <strain evidence="2">SYSU_2023b</strain>
        <tissue evidence="2">Whole body</tissue>
    </source>
</reference>
<proteinExistence type="predicted"/>
<accession>A0AAW1U9B7</accession>
<feature type="compositionally biased region" description="Polar residues" evidence="1">
    <location>
        <begin position="8"/>
        <end position="20"/>
    </location>
</feature>
<evidence type="ECO:0000313" key="3">
    <source>
        <dbReference type="Proteomes" id="UP001431783"/>
    </source>
</evidence>
<organism evidence="2 3">
    <name type="scientific">Henosepilachna vigintioctopunctata</name>
    <dbReference type="NCBI Taxonomy" id="420089"/>
    <lineage>
        <taxon>Eukaryota</taxon>
        <taxon>Metazoa</taxon>
        <taxon>Ecdysozoa</taxon>
        <taxon>Arthropoda</taxon>
        <taxon>Hexapoda</taxon>
        <taxon>Insecta</taxon>
        <taxon>Pterygota</taxon>
        <taxon>Neoptera</taxon>
        <taxon>Endopterygota</taxon>
        <taxon>Coleoptera</taxon>
        <taxon>Polyphaga</taxon>
        <taxon>Cucujiformia</taxon>
        <taxon>Coccinelloidea</taxon>
        <taxon>Coccinellidae</taxon>
        <taxon>Epilachninae</taxon>
        <taxon>Epilachnini</taxon>
        <taxon>Henosepilachna</taxon>
    </lineage>
</organism>
<evidence type="ECO:0000313" key="2">
    <source>
        <dbReference type="EMBL" id="KAK9879160.1"/>
    </source>
</evidence>
<keyword evidence="3" id="KW-1185">Reference proteome</keyword>
<comment type="caution">
    <text evidence="2">The sequence shown here is derived from an EMBL/GenBank/DDBJ whole genome shotgun (WGS) entry which is preliminary data.</text>
</comment>
<dbReference type="AlphaFoldDB" id="A0AAW1U9B7"/>
<protein>
    <submittedName>
        <fullName evidence="2">Uncharacterized protein</fullName>
    </submittedName>
</protein>